<dbReference type="InterPro" id="IPR050697">
    <property type="entry name" value="Adenylyl/Guanylyl_Cyclase_3/4"/>
</dbReference>
<comment type="subcellular location">
    <subcellularLocation>
        <location evidence="1">Cell envelope</location>
    </subcellularLocation>
</comment>
<feature type="transmembrane region" description="Helical" evidence="7">
    <location>
        <begin position="417"/>
        <end position="441"/>
    </location>
</feature>
<evidence type="ECO:0000313" key="10">
    <source>
        <dbReference type="Proteomes" id="UP001359886"/>
    </source>
</evidence>
<dbReference type="PANTHER" id="PTHR43081:SF1">
    <property type="entry name" value="ADENYLATE CYCLASE, TERMINAL-DIFFERENTIATION SPECIFIC"/>
    <property type="match status" value="1"/>
</dbReference>
<protein>
    <submittedName>
        <fullName evidence="9">Adenylate/guanylate cyclase domain-containing protein</fullName>
        <ecNumber evidence="9">4.6.1.-</ecNumber>
    </submittedName>
</protein>
<dbReference type="EC" id="4.6.1.-" evidence="9"/>
<dbReference type="Gene3D" id="3.30.70.1230">
    <property type="entry name" value="Nucleotide cyclase"/>
    <property type="match status" value="1"/>
</dbReference>
<dbReference type="InterPro" id="IPR029787">
    <property type="entry name" value="Nucleotide_cyclase"/>
</dbReference>
<dbReference type="InterPro" id="IPR007890">
    <property type="entry name" value="CHASE2"/>
</dbReference>
<dbReference type="RefSeq" id="WP_354694229.1">
    <property type="nucleotide sequence ID" value="NZ_JAZHOG010000002.1"/>
</dbReference>
<name>A0AAW9RBF6_9GAMM</name>
<dbReference type="Pfam" id="PF05226">
    <property type="entry name" value="CHASE2"/>
    <property type="match status" value="1"/>
</dbReference>
<gene>
    <name evidence="9" type="ORF">V3330_04685</name>
</gene>
<evidence type="ECO:0000259" key="8">
    <source>
        <dbReference type="PROSITE" id="PS50125"/>
    </source>
</evidence>
<dbReference type="SMART" id="SM00044">
    <property type="entry name" value="CYCc"/>
    <property type="match status" value="1"/>
</dbReference>
<evidence type="ECO:0000256" key="6">
    <source>
        <dbReference type="ARBA" id="ARBA00023136"/>
    </source>
</evidence>
<accession>A0AAW9RBF6</accession>
<feature type="domain" description="Guanylate cyclase" evidence="8">
    <location>
        <begin position="482"/>
        <end position="614"/>
    </location>
</feature>
<dbReference type="AlphaFoldDB" id="A0AAW9RBF6"/>
<keyword evidence="3" id="KW-1003">Cell membrane</keyword>
<sequence>MKRYLIRAGAGLLLTLFLLGHVAGSFTVPFIDEVENLLYDTRVRLTAPRGLDDRIVIIAVDEASVQEQGYWPWQRTKLARLVRNLFDHGVAVVGWDMVFAERDESADVFRLENLAAEAGDHAFLQRLEEFEPQLDRDAIFAEALASGPSVLGFFFDTNEQTAYETGELPLPAFDFHESMAEIIFLPRGAGFTSNRPELTGAAYSAGFINNPLIDEDGIIRRAPLLHEYDFSAYESLSLAVAATYFNEITLPIFVDESRFMGDYPPLEGLELAGRPIPIDPQGAVLVPYRGPRGSFPYISASDVIEDRVEDPAVLDGAIALIGATAPGLQDIRSTPFGSVYPGVEVHANVISGILDGTFRWEPAYTAAAEMIAVIAFGILGSLALPILSPIIASLGFAALLISALAVNLYVWSIEMHVLPLAITLMTIIGIYALNMVFGYLFETRSRSHMDSLFGQYVPPDLVKDMSRDPEHYTLESEKLELSVLFSDIRGFTSISEGLDAGDLSELINQYLTPMTRIVHESKGTIDKYIGDAVMAFWGAPLRDSHHAARAVAAGMEMLAALPHLNKAFKEHNWPEVAIGIGINTGTMSVGNMGSEFRRAYTVLGDSVNLGSRLEGLTKAYGVSFIVSETTALQAPEFIYRELDCVRVKGKAEPVTIYEPLGLRDQVPGRLVEDAKLMRNALRLYRERNWDAAESVLQELQSANPGFYLYALYLQRIAHFREHPPEEGWDGVFTHETK</sequence>
<dbReference type="FunFam" id="3.30.70.1230:FF:000016">
    <property type="entry name" value="Adenylate/guanylate cyclase domain-containing protein"/>
    <property type="match status" value="1"/>
</dbReference>
<keyword evidence="6 7" id="KW-0472">Membrane</keyword>
<evidence type="ECO:0000256" key="1">
    <source>
        <dbReference type="ARBA" id="ARBA00004196"/>
    </source>
</evidence>
<dbReference type="Proteomes" id="UP001359886">
    <property type="component" value="Unassembled WGS sequence"/>
</dbReference>
<keyword evidence="5 7" id="KW-1133">Transmembrane helix</keyword>
<evidence type="ECO:0000256" key="7">
    <source>
        <dbReference type="SAM" id="Phobius"/>
    </source>
</evidence>
<dbReference type="GO" id="GO:0035556">
    <property type="term" value="P:intracellular signal transduction"/>
    <property type="evidence" value="ECO:0007669"/>
    <property type="project" value="InterPro"/>
</dbReference>
<comment type="caution">
    <text evidence="9">The sequence shown here is derived from an EMBL/GenBank/DDBJ whole genome shotgun (WGS) entry which is preliminary data.</text>
</comment>
<keyword evidence="10" id="KW-1185">Reference proteome</keyword>
<reference evidence="9 10" key="1">
    <citation type="submission" date="2024-02" db="EMBL/GenBank/DDBJ databases">
        <title>A novel Wenzhouxiangellaceae bacterium, isolated from coastal sediments.</title>
        <authorList>
            <person name="Du Z.-J."/>
            <person name="Ye Y.-Q."/>
            <person name="Zhang X.-Y."/>
        </authorList>
    </citation>
    <scope>NUCLEOTIDE SEQUENCE [LARGE SCALE GENOMIC DNA]</scope>
    <source>
        <strain evidence="9 10">CH-27</strain>
    </source>
</reference>
<dbReference type="CDD" id="cd07302">
    <property type="entry name" value="CHD"/>
    <property type="match status" value="1"/>
</dbReference>
<dbReference type="GO" id="GO:0030313">
    <property type="term" value="C:cell envelope"/>
    <property type="evidence" value="ECO:0007669"/>
    <property type="project" value="UniProtKB-SubCell"/>
</dbReference>
<feature type="transmembrane region" description="Helical" evidence="7">
    <location>
        <begin position="363"/>
        <end position="384"/>
    </location>
</feature>
<dbReference type="PANTHER" id="PTHR43081">
    <property type="entry name" value="ADENYLATE CYCLASE, TERMINAL-DIFFERENTIATION SPECIFIC-RELATED"/>
    <property type="match status" value="1"/>
</dbReference>
<evidence type="ECO:0000313" key="9">
    <source>
        <dbReference type="EMBL" id="MEJ8566911.1"/>
    </source>
</evidence>
<feature type="transmembrane region" description="Helical" evidence="7">
    <location>
        <begin position="391"/>
        <end position="411"/>
    </location>
</feature>
<keyword evidence="9" id="KW-0456">Lyase</keyword>
<keyword evidence="4 7" id="KW-0812">Transmembrane</keyword>
<dbReference type="GO" id="GO:0004016">
    <property type="term" value="F:adenylate cyclase activity"/>
    <property type="evidence" value="ECO:0007669"/>
    <property type="project" value="UniProtKB-ARBA"/>
</dbReference>
<dbReference type="PROSITE" id="PS50125">
    <property type="entry name" value="GUANYLATE_CYCLASE_2"/>
    <property type="match status" value="1"/>
</dbReference>
<proteinExistence type="inferred from homology"/>
<dbReference type="SUPFAM" id="SSF55073">
    <property type="entry name" value="Nucleotide cyclase"/>
    <property type="match status" value="1"/>
</dbReference>
<evidence type="ECO:0000256" key="3">
    <source>
        <dbReference type="ARBA" id="ARBA00022475"/>
    </source>
</evidence>
<dbReference type="SMART" id="SM01080">
    <property type="entry name" value="CHASE2"/>
    <property type="match status" value="1"/>
</dbReference>
<organism evidence="9 10">
    <name type="scientific">Elongatibacter sediminis</name>
    <dbReference type="NCBI Taxonomy" id="3119006"/>
    <lineage>
        <taxon>Bacteria</taxon>
        <taxon>Pseudomonadati</taxon>
        <taxon>Pseudomonadota</taxon>
        <taxon>Gammaproteobacteria</taxon>
        <taxon>Chromatiales</taxon>
        <taxon>Wenzhouxiangellaceae</taxon>
        <taxon>Elongatibacter</taxon>
    </lineage>
</organism>
<evidence type="ECO:0000256" key="2">
    <source>
        <dbReference type="ARBA" id="ARBA00005381"/>
    </source>
</evidence>
<dbReference type="EMBL" id="JAZHOG010000002">
    <property type="protein sequence ID" value="MEJ8566911.1"/>
    <property type="molecule type" value="Genomic_DNA"/>
</dbReference>
<dbReference type="Pfam" id="PF00211">
    <property type="entry name" value="Guanylate_cyc"/>
    <property type="match status" value="1"/>
</dbReference>
<dbReference type="InterPro" id="IPR001054">
    <property type="entry name" value="A/G_cyclase"/>
</dbReference>
<evidence type="ECO:0000256" key="5">
    <source>
        <dbReference type="ARBA" id="ARBA00022989"/>
    </source>
</evidence>
<evidence type="ECO:0000256" key="4">
    <source>
        <dbReference type="ARBA" id="ARBA00022692"/>
    </source>
</evidence>
<dbReference type="GO" id="GO:0006171">
    <property type="term" value="P:cAMP biosynthetic process"/>
    <property type="evidence" value="ECO:0007669"/>
    <property type="project" value="TreeGrafter"/>
</dbReference>
<comment type="similarity">
    <text evidence="2">Belongs to the adenylyl cyclase class-3 family.</text>
</comment>